<evidence type="ECO:0000256" key="6">
    <source>
        <dbReference type="ARBA" id="ARBA00022525"/>
    </source>
</evidence>
<evidence type="ECO:0000256" key="34">
    <source>
        <dbReference type="ARBA" id="ARBA00072809"/>
    </source>
</evidence>
<keyword evidence="12" id="KW-0333">Golgi apparatus</keyword>
<evidence type="ECO:0000256" key="21">
    <source>
        <dbReference type="ARBA" id="ARBA00041507"/>
    </source>
</evidence>
<organism evidence="40 41">
    <name type="scientific">Betta splendens</name>
    <name type="common">Siamese fighting fish</name>
    <dbReference type="NCBI Taxonomy" id="158456"/>
    <lineage>
        <taxon>Eukaryota</taxon>
        <taxon>Metazoa</taxon>
        <taxon>Chordata</taxon>
        <taxon>Craniata</taxon>
        <taxon>Vertebrata</taxon>
        <taxon>Euteleostomi</taxon>
        <taxon>Actinopterygii</taxon>
        <taxon>Neopterygii</taxon>
        <taxon>Teleostei</taxon>
        <taxon>Neoteleostei</taxon>
        <taxon>Acanthomorphata</taxon>
        <taxon>Anabantaria</taxon>
        <taxon>Anabantiformes</taxon>
        <taxon>Anabantoidei</taxon>
        <taxon>Osphronemidae</taxon>
        <taxon>Betta</taxon>
    </lineage>
</organism>
<dbReference type="FunFam" id="3.90.1480.20:FF:000002">
    <property type="entry name" value="CMP-N-acetylneuraminate-beta-galactosamide- alpha-2,3-sialyltransferase 2"/>
    <property type="match status" value="1"/>
</dbReference>
<dbReference type="GO" id="GO:0097503">
    <property type="term" value="P:sialylation"/>
    <property type="evidence" value="ECO:0007669"/>
    <property type="project" value="TreeGrafter"/>
</dbReference>
<dbReference type="OrthoDB" id="10264956at2759"/>
<dbReference type="Proteomes" id="UP000515150">
    <property type="component" value="Chromosome 11"/>
</dbReference>
<dbReference type="PANTHER" id="PTHR46032">
    <property type="entry name" value="ALPHA-2,3-SIALYLTRANSFERASE ST3GAL I ISOFORM X1"/>
    <property type="match status" value="1"/>
</dbReference>
<gene>
    <name evidence="41 42" type="primary">LOC114865600</name>
</gene>
<evidence type="ECO:0000256" key="19">
    <source>
        <dbReference type="ARBA" id="ARBA00039107"/>
    </source>
</evidence>
<comment type="catalytic activity">
    <reaction evidence="30">
        <text>a ganglioside GA1 + CMP-N-acetyl-beta-neuraminate = a ganglioside GM1b + CMP + H(+)</text>
        <dbReference type="Rhea" id="RHEA:48244"/>
        <dbReference type="ChEBI" id="CHEBI:15378"/>
        <dbReference type="ChEBI" id="CHEBI:57812"/>
        <dbReference type="ChEBI" id="CHEBI:60377"/>
        <dbReference type="ChEBI" id="CHEBI:88069"/>
        <dbReference type="ChEBI" id="CHEBI:90151"/>
    </reaction>
    <physiologicalReaction direction="left-to-right" evidence="30">
        <dbReference type="Rhea" id="RHEA:48245"/>
    </physiologicalReaction>
</comment>
<comment type="pathway">
    <text evidence="3">Protein modification; protein glycosylation.</text>
</comment>
<dbReference type="GO" id="GO:0047288">
    <property type="term" value="F:beta-D-galactosyl-(1-&gt;3)-N-acetyl-beta-D-galactosaminide alpha-2,3- sialyltransferase"/>
    <property type="evidence" value="ECO:0007669"/>
    <property type="project" value="UniProtKB-EC"/>
</dbReference>
<dbReference type="InterPro" id="IPR051757">
    <property type="entry name" value="Beta-gal_alpha2-3_sialyltrans"/>
</dbReference>
<evidence type="ECO:0000256" key="14">
    <source>
        <dbReference type="ARBA" id="ARBA00023136"/>
    </source>
</evidence>
<evidence type="ECO:0000256" key="37">
    <source>
        <dbReference type="ARBA" id="ARBA00082805"/>
    </source>
</evidence>
<dbReference type="GO" id="GO:0003836">
    <property type="term" value="F:beta-galactoside (CMP) alpha-2,3-sialyltransferase activity"/>
    <property type="evidence" value="ECO:0007669"/>
    <property type="project" value="UniProtKB-EC"/>
</dbReference>
<dbReference type="EC" id="2.4.3.4" evidence="19"/>
<feature type="disulfide bond" evidence="38">
    <location>
        <begin position="127"/>
        <end position="261"/>
    </location>
</feature>
<evidence type="ECO:0000256" key="8">
    <source>
        <dbReference type="ARBA" id="ARBA00022679"/>
    </source>
</evidence>
<comment type="catalytic activity">
    <reaction evidence="28">
        <text>a ganglioside GA1 (d18:1(4E)) + CMP-N-acetyl-beta-neuraminate = a ganglioside GM1b (d18:1(4E)) + CMP + H(+)</text>
        <dbReference type="Rhea" id="RHEA:47560"/>
        <dbReference type="ChEBI" id="CHEBI:15378"/>
        <dbReference type="ChEBI" id="CHEBI:27938"/>
        <dbReference type="ChEBI" id="CHEBI:57812"/>
        <dbReference type="ChEBI" id="CHEBI:60377"/>
        <dbReference type="ChEBI" id="CHEBI:78568"/>
    </reaction>
    <physiologicalReaction direction="left-to-right" evidence="28">
        <dbReference type="Rhea" id="RHEA:47561"/>
    </physiologicalReaction>
</comment>
<evidence type="ECO:0000256" key="16">
    <source>
        <dbReference type="ARBA" id="ARBA00023180"/>
    </source>
</evidence>
<evidence type="ECO:0000256" key="28">
    <source>
        <dbReference type="ARBA" id="ARBA00043673"/>
    </source>
</evidence>
<keyword evidence="6" id="KW-0964">Secreted</keyword>
<dbReference type="Pfam" id="PF00777">
    <property type="entry name" value="Glyco_transf_29"/>
    <property type="match status" value="1"/>
</dbReference>
<dbReference type="InterPro" id="IPR001675">
    <property type="entry name" value="Glyco_trans_29"/>
</dbReference>
<keyword evidence="7" id="KW-0328">Glycosyltransferase</keyword>
<comment type="pathway">
    <text evidence="4">Glycolipid biosynthesis.</text>
</comment>
<keyword evidence="13" id="KW-0443">Lipid metabolism</keyword>
<dbReference type="EC" id="2.4.3.2" evidence="18"/>
<dbReference type="PIRSF" id="PIRSF005557">
    <property type="entry name" value="Sialyl_trans"/>
    <property type="match status" value="1"/>
</dbReference>
<comment type="similarity">
    <text evidence="5">Belongs to the glycosyltransferase 29 family.</text>
</comment>
<evidence type="ECO:0000256" key="32">
    <source>
        <dbReference type="ARBA" id="ARBA00052027"/>
    </source>
</evidence>
<feature type="transmembrane region" description="Helical" evidence="39">
    <location>
        <begin position="15"/>
        <end position="34"/>
    </location>
</feature>
<evidence type="ECO:0000313" key="40">
    <source>
        <dbReference type="Proteomes" id="UP000515150"/>
    </source>
</evidence>
<evidence type="ECO:0000256" key="1">
    <source>
        <dbReference type="ARBA" id="ARBA00004447"/>
    </source>
</evidence>
<proteinExistence type="inferred from homology"/>
<name>A0A6P7NXI3_BETSP</name>
<evidence type="ECO:0000256" key="5">
    <source>
        <dbReference type="ARBA" id="ARBA00006003"/>
    </source>
</evidence>
<evidence type="ECO:0000256" key="12">
    <source>
        <dbReference type="ARBA" id="ARBA00023034"/>
    </source>
</evidence>
<evidence type="ECO:0000256" key="27">
    <source>
        <dbReference type="ARBA" id="ARBA00042991"/>
    </source>
</evidence>
<dbReference type="GeneID" id="114865600"/>
<evidence type="ECO:0000313" key="41">
    <source>
        <dbReference type="RefSeq" id="XP_029022690.1"/>
    </source>
</evidence>
<dbReference type="AlphaFoldDB" id="A0A6P7NXI3"/>
<evidence type="ECO:0000256" key="23">
    <source>
        <dbReference type="ARBA" id="ARBA00042022"/>
    </source>
</evidence>
<reference evidence="41 42" key="1">
    <citation type="submission" date="2025-04" db="UniProtKB">
        <authorList>
            <consortium name="RefSeq"/>
        </authorList>
    </citation>
    <scope>IDENTIFICATION</scope>
</reference>
<dbReference type="RefSeq" id="XP_040928795.1">
    <property type="nucleotide sequence ID" value="XM_041072861.2"/>
</dbReference>
<keyword evidence="9 39" id="KW-0812">Transmembrane</keyword>
<evidence type="ECO:0000256" key="4">
    <source>
        <dbReference type="ARBA" id="ARBA00004934"/>
    </source>
</evidence>
<keyword evidence="16" id="KW-0325">Glycoprotein</keyword>
<protein>
    <recommendedName>
        <fullName evidence="20">CMP-N-acetylneuraminate-beta-galactosamide-alpha-2,3-sialyltransferase 1</fullName>
        <ecNumber evidence="18">2.4.3.2</ecNumber>
        <ecNumber evidence="19">2.4.3.4</ecNumber>
    </recommendedName>
    <alternativeName>
        <fullName evidence="34">CMP-N-acetylneuraminate-beta-galactosamide-alpha-2,3-sialyltransferase 2</fullName>
    </alternativeName>
    <alternativeName>
        <fullName evidence="27">Gal-NAc6S</fullName>
    </alternativeName>
    <alternativeName>
        <fullName evidence="24">Gal-beta-1,3-GalNAc-alpha-2,3-sialyltransferase</fullName>
    </alternativeName>
    <alternativeName>
        <fullName evidence="26">Monosialoganglioside sialyltransferase</fullName>
    </alternativeName>
    <alternativeName>
        <fullName evidence="22">ST3Gal I</fullName>
    </alternativeName>
    <alternativeName>
        <fullName evidence="35">ST3Gal II</fullName>
    </alternativeName>
    <alternativeName>
        <fullName evidence="23">ST3GalA.1</fullName>
    </alternativeName>
    <alternativeName>
        <fullName evidence="36">ST3GalA.2</fullName>
    </alternativeName>
    <alternativeName>
        <fullName evidence="21">ST3O</fullName>
    </alternativeName>
    <alternativeName>
        <fullName evidence="25">Sialyltransferase 4A</fullName>
    </alternativeName>
    <alternativeName>
        <fullName evidence="37">Sialyltransferase 4B</fullName>
    </alternativeName>
</protein>
<evidence type="ECO:0000256" key="30">
    <source>
        <dbReference type="ARBA" id="ARBA00043816"/>
    </source>
</evidence>
<comment type="subcellular location">
    <subcellularLocation>
        <location evidence="1">Golgi apparatus</location>
        <location evidence="1">Golgi stack membrane</location>
        <topology evidence="1">Single-pass type II membrane protein</topology>
    </subcellularLocation>
    <subcellularLocation>
        <location evidence="2">Secreted</location>
    </subcellularLocation>
</comment>
<comment type="catalytic activity">
    <reaction evidence="17">
        <text>a beta-D-galactosyl-(1-&gt;3)-N-acetyl-alpha-D-galactosaminyl derivative + CMP-N-acetyl-beta-neuraminate = an N-acetyl-alpha-neuraminyl-(2-&gt;3)-beta-D-galactosyl-(1-&gt;3)-N-acetyl-alpha-D-galactosaminyl derivative + CMP + H(+)</text>
        <dbReference type="Rhea" id="RHEA:21616"/>
        <dbReference type="ChEBI" id="CHEBI:15378"/>
        <dbReference type="ChEBI" id="CHEBI:57812"/>
        <dbReference type="ChEBI" id="CHEBI:60377"/>
        <dbReference type="ChEBI" id="CHEBI:133470"/>
        <dbReference type="ChEBI" id="CHEBI:139596"/>
        <dbReference type="EC" id="2.4.3.4"/>
    </reaction>
    <physiologicalReaction direction="left-to-right" evidence="17">
        <dbReference type="Rhea" id="RHEA:21617"/>
    </physiologicalReaction>
</comment>
<evidence type="ECO:0000313" key="42">
    <source>
        <dbReference type="RefSeq" id="XP_040928795.1"/>
    </source>
</evidence>
<evidence type="ECO:0000256" key="20">
    <source>
        <dbReference type="ARBA" id="ARBA00040101"/>
    </source>
</evidence>
<keyword evidence="40" id="KW-1185">Reference proteome</keyword>
<evidence type="ECO:0000256" key="26">
    <source>
        <dbReference type="ARBA" id="ARBA00042990"/>
    </source>
</evidence>
<accession>A0A6P7NXI3</accession>
<evidence type="ECO:0000256" key="35">
    <source>
        <dbReference type="ARBA" id="ARBA00081228"/>
    </source>
</evidence>
<sequence length="315" mass="36194">MDLFTVHFSLIKCRVFMFLLCFTVGAFVTCLWDVPVDFFRPQKSSPCSCSQCLTEGDPWFKDLINASPEPFLSRTHKTSEEEFTWWKQIQLEARNFTFFNSTVDDLFKVFPPVPDVVKSSPDRCRTCAVVGNSANLNGSHYGPLIDLHEIVIRMNGGRTKGYESDVGAKTTHHVMYPESAVNLDNNTHLVLFPFKIKDLLWLLQKFDPGNSRVNSRKIANKDLVMILNPAFMKYVHENWLGHKGLYPSTGFMALILSMQLCDEVNVFGFGADSDGNWSHYFEKLTDKRLHTGVHAGNLEYEFIRQLHKIKKIYLY</sequence>
<evidence type="ECO:0000256" key="17">
    <source>
        <dbReference type="ARBA" id="ARBA00036292"/>
    </source>
</evidence>
<evidence type="ECO:0000256" key="10">
    <source>
        <dbReference type="ARBA" id="ARBA00022968"/>
    </source>
</evidence>
<keyword evidence="11 39" id="KW-1133">Transmembrane helix</keyword>
<keyword evidence="14 39" id="KW-0472">Membrane</keyword>
<dbReference type="GO" id="GO:0005576">
    <property type="term" value="C:extracellular region"/>
    <property type="evidence" value="ECO:0007669"/>
    <property type="project" value="UniProtKB-SubCell"/>
</dbReference>
<evidence type="ECO:0000256" key="29">
    <source>
        <dbReference type="ARBA" id="ARBA00043773"/>
    </source>
</evidence>
<comment type="catalytic activity">
    <reaction evidence="32">
        <text>a globoside GalGb4Cer + CMP-N-acetyl-beta-neuraminate = a globoside MSGG + CMP + H(+)</text>
        <dbReference type="Rhea" id="RHEA:65372"/>
        <dbReference type="ChEBI" id="CHEBI:15378"/>
        <dbReference type="ChEBI" id="CHEBI:57812"/>
        <dbReference type="ChEBI" id="CHEBI:60377"/>
        <dbReference type="ChEBI" id="CHEBI:140623"/>
        <dbReference type="ChEBI" id="CHEBI:140691"/>
    </reaction>
    <physiologicalReaction direction="left-to-right" evidence="32">
        <dbReference type="Rhea" id="RHEA:65373"/>
    </physiologicalReaction>
</comment>
<keyword evidence="8" id="KW-0808">Transferase</keyword>
<evidence type="ECO:0000256" key="31">
    <source>
        <dbReference type="ARBA" id="ARBA00047509"/>
    </source>
</evidence>
<evidence type="ECO:0000256" key="33">
    <source>
        <dbReference type="ARBA" id="ARBA00062545"/>
    </source>
</evidence>
<keyword evidence="15" id="KW-1015">Disulfide bond</keyword>
<evidence type="ECO:0000256" key="18">
    <source>
        <dbReference type="ARBA" id="ARBA00039106"/>
    </source>
</evidence>
<evidence type="ECO:0000256" key="2">
    <source>
        <dbReference type="ARBA" id="ARBA00004613"/>
    </source>
</evidence>
<evidence type="ECO:0000256" key="24">
    <source>
        <dbReference type="ARBA" id="ARBA00042448"/>
    </source>
</evidence>
<evidence type="ECO:0000256" key="7">
    <source>
        <dbReference type="ARBA" id="ARBA00022676"/>
    </source>
</evidence>
<comment type="catalytic activity">
    <reaction evidence="31">
        <text>ganglioside GM1 (d18:1(4E)/18:0) + CMP-N-acetyl-beta-neuraminate = ganglioside GD1a (18:1(4E)/18:0) + CMP + H(+)</text>
        <dbReference type="Rhea" id="RHEA:48248"/>
        <dbReference type="ChEBI" id="CHEBI:15378"/>
        <dbReference type="ChEBI" id="CHEBI:57812"/>
        <dbReference type="ChEBI" id="CHEBI:60377"/>
        <dbReference type="ChEBI" id="CHEBI:73110"/>
        <dbReference type="ChEBI" id="CHEBI:90153"/>
    </reaction>
    <physiologicalReaction direction="left-to-right" evidence="31">
        <dbReference type="Rhea" id="RHEA:48249"/>
    </physiologicalReaction>
</comment>
<evidence type="ECO:0000256" key="36">
    <source>
        <dbReference type="ARBA" id="ARBA00081332"/>
    </source>
</evidence>
<comment type="subunit">
    <text evidence="33">Homodimer; disulfide-linked. Homodimer formation occurs in the endoplasmic reticulum.</text>
</comment>
<comment type="catalytic activity">
    <reaction evidence="29">
        <text>a ganglioside GM1 (d18:1(4E)) + CMP-N-acetyl-beta-neuraminate = a ganglioside GD1a (d18:1(4E)) + CMP + H(+)</text>
        <dbReference type="Rhea" id="RHEA:18021"/>
        <dbReference type="ChEBI" id="CHEBI:15378"/>
        <dbReference type="ChEBI" id="CHEBI:57812"/>
        <dbReference type="ChEBI" id="CHEBI:60377"/>
        <dbReference type="ChEBI" id="CHEBI:77709"/>
        <dbReference type="ChEBI" id="CHEBI:78445"/>
        <dbReference type="EC" id="2.4.3.2"/>
    </reaction>
    <physiologicalReaction direction="left-to-right" evidence="29">
        <dbReference type="Rhea" id="RHEA:18022"/>
    </physiologicalReaction>
</comment>
<dbReference type="KEGG" id="bspl:114865600"/>
<evidence type="ECO:0000256" key="38">
    <source>
        <dbReference type="PIRSR" id="PIRSR005557-2"/>
    </source>
</evidence>
<evidence type="ECO:0000256" key="9">
    <source>
        <dbReference type="ARBA" id="ARBA00022692"/>
    </source>
</evidence>
<dbReference type="RefSeq" id="XP_029022690.1">
    <property type="nucleotide sequence ID" value="XM_029166857.3"/>
</dbReference>
<evidence type="ECO:0000256" key="25">
    <source>
        <dbReference type="ARBA" id="ARBA00042682"/>
    </source>
</evidence>
<dbReference type="PANTHER" id="PTHR46032:SF6">
    <property type="entry name" value="CMP-N-ACETYLNEURAMINATE-BETA-GALACTOSAMIDE-ALPHA-2,3-SIALYLTRANSFERASE 1"/>
    <property type="match status" value="1"/>
</dbReference>
<dbReference type="InterPro" id="IPR038578">
    <property type="entry name" value="GT29-like_sf"/>
</dbReference>
<evidence type="ECO:0000256" key="39">
    <source>
        <dbReference type="SAM" id="Phobius"/>
    </source>
</evidence>
<evidence type="ECO:0000256" key="15">
    <source>
        <dbReference type="ARBA" id="ARBA00023157"/>
    </source>
</evidence>
<evidence type="ECO:0000256" key="13">
    <source>
        <dbReference type="ARBA" id="ARBA00023098"/>
    </source>
</evidence>
<keyword evidence="10" id="KW-0735">Signal-anchor</keyword>
<evidence type="ECO:0000256" key="22">
    <source>
        <dbReference type="ARBA" id="ARBA00041997"/>
    </source>
</evidence>
<evidence type="ECO:0000256" key="3">
    <source>
        <dbReference type="ARBA" id="ARBA00004922"/>
    </source>
</evidence>
<dbReference type="GO" id="GO:0006629">
    <property type="term" value="P:lipid metabolic process"/>
    <property type="evidence" value="ECO:0007669"/>
    <property type="project" value="UniProtKB-KW"/>
</dbReference>
<evidence type="ECO:0000256" key="11">
    <source>
        <dbReference type="ARBA" id="ARBA00022989"/>
    </source>
</evidence>
<dbReference type="InterPro" id="IPR012163">
    <property type="entry name" value="Sialyl_trans"/>
</dbReference>
<dbReference type="Gene3D" id="3.90.1480.20">
    <property type="entry name" value="Glycosyl transferase family 29"/>
    <property type="match status" value="1"/>
</dbReference>
<dbReference type="GO" id="GO:0032580">
    <property type="term" value="C:Golgi cisterna membrane"/>
    <property type="evidence" value="ECO:0007669"/>
    <property type="project" value="UniProtKB-SubCell"/>
</dbReference>